<organism evidence="1 2">
    <name type="scientific">Methylomicrobium album BG8</name>
    <dbReference type="NCBI Taxonomy" id="686340"/>
    <lineage>
        <taxon>Bacteria</taxon>
        <taxon>Pseudomonadati</taxon>
        <taxon>Pseudomonadota</taxon>
        <taxon>Gammaproteobacteria</taxon>
        <taxon>Methylococcales</taxon>
        <taxon>Methylococcaceae</taxon>
        <taxon>Methylomicrobium</taxon>
    </lineage>
</organism>
<dbReference type="AlphaFoldDB" id="H8GQR2"/>
<name>H8GQR2_METAL</name>
<dbReference type="HOGENOM" id="CLU_1459698_0_0_6"/>
<dbReference type="Proteomes" id="UP000005090">
    <property type="component" value="Chromosome"/>
</dbReference>
<reference evidence="1 2" key="1">
    <citation type="journal article" date="2013" name="Genome Announc.">
        <title>Genome Sequence of the Obligate Gammaproteobacterial Methanotroph Methylomicrobium album Strain BG8.</title>
        <authorList>
            <person name="Kits K.D."/>
            <person name="Kalyuzhnaya M.G."/>
            <person name="Klotz M.G."/>
            <person name="Jetten M.S."/>
            <person name="Op den Camp H.J."/>
            <person name="Vuilleumier S."/>
            <person name="Bringel F."/>
            <person name="Dispirito A.A."/>
            <person name="Murrell J.C."/>
            <person name="Bruce D."/>
            <person name="Cheng J.F."/>
            <person name="Copeland A."/>
            <person name="Goodwin L."/>
            <person name="Hauser L."/>
            <person name="Lajus A."/>
            <person name="Land M.L."/>
            <person name="Lapidus A."/>
            <person name="Lucas S."/>
            <person name="Medigue C."/>
            <person name="Pitluck S."/>
            <person name="Woyke T."/>
            <person name="Zeytun A."/>
            <person name="Stein L.Y."/>
        </authorList>
    </citation>
    <scope>NUCLEOTIDE SEQUENCE [LARGE SCALE GENOMIC DNA]</scope>
    <source>
        <strain evidence="1 2">BG8</strain>
    </source>
</reference>
<proteinExistence type="predicted"/>
<dbReference type="STRING" id="686340.Metal_3388"/>
<evidence type="ECO:0000313" key="1">
    <source>
        <dbReference type="EMBL" id="EIC31047.1"/>
    </source>
</evidence>
<gene>
    <name evidence="1" type="ORF">Metal_3388</name>
</gene>
<dbReference type="EMBL" id="CM001475">
    <property type="protein sequence ID" value="EIC31047.1"/>
    <property type="molecule type" value="Genomic_DNA"/>
</dbReference>
<keyword evidence="2" id="KW-1185">Reference proteome</keyword>
<sequence>MCQHFSGQTVKQLFAVIHSSQATDNRWRNEVARGCKTLDIFKHHLFSLRLGLTYLVSARFLGCERSFPKLHNPSNCPYGSCSAGCHAALTALDDFPTHISCRDRYVTSAPSLAFASKGPSIGVIHPLSPPMLCHGPAHHLPGKEINHYGQIQSAFLRCMLFCWIVPGSAKEAKINHQLALLVDDQ</sequence>
<accession>H8GQR2</accession>
<protein>
    <submittedName>
        <fullName evidence="1">Uncharacterized protein</fullName>
    </submittedName>
</protein>
<evidence type="ECO:0000313" key="2">
    <source>
        <dbReference type="Proteomes" id="UP000005090"/>
    </source>
</evidence>